<dbReference type="GO" id="GO:0005737">
    <property type="term" value="C:cytoplasm"/>
    <property type="evidence" value="ECO:0007669"/>
    <property type="project" value="UniProtKB-SubCell"/>
</dbReference>
<feature type="region of interest" description="Disordered" evidence="5">
    <location>
        <begin position="268"/>
        <end position="301"/>
    </location>
</feature>
<evidence type="ECO:0000256" key="5">
    <source>
        <dbReference type="SAM" id="MobiDB-lite"/>
    </source>
</evidence>
<dbReference type="InterPro" id="IPR036388">
    <property type="entry name" value="WH-like_DNA-bd_sf"/>
</dbReference>
<protein>
    <recommendedName>
        <fullName evidence="3">Regulatory protein RecX</fullName>
    </recommendedName>
</protein>
<evidence type="ECO:0000256" key="3">
    <source>
        <dbReference type="ARBA" id="ARBA00018111"/>
    </source>
</evidence>
<reference evidence="8" key="1">
    <citation type="journal article" date="2016" name="Nature">
        <title>The genome of the seagrass Zostera marina reveals angiosperm adaptation to the sea.</title>
        <authorList>
            <person name="Olsen J.L."/>
            <person name="Rouze P."/>
            <person name="Verhelst B."/>
            <person name="Lin Y.-C."/>
            <person name="Bayer T."/>
            <person name="Collen J."/>
            <person name="Dattolo E."/>
            <person name="De Paoli E."/>
            <person name="Dittami S."/>
            <person name="Maumus F."/>
            <person name="Michel G."/>
            <person name="Kersting A."/>
            <person name="Lauritano C."/>
            <person name="Lohaus R."/>
            <person name="Toepel M."/>
            <person name="Tonon T."/>
            <person name="Vanneste K."/>
            <person name="Amirebrahimi M."/>
            <person name="Brakel J."/>
            <person name="Bostroem C."/>
            <person name="Chovatia M."/>
            <person name="Grimwood J."/>
            <person name="Jenkins J.W."/>
            <person name="Jueterbock A."/>
            <person name="Mraz A."/>
            <person name="Stam W.T."/>
            <person name="Tice H."/>
            <person name="Bornberg-Bauer E."/>
            <person name="Green P.J."/>
            <person name="Pearson G.A."/>
            <person name="Procaccini G."/>
            <person name="Duarte C.M."/>
            <person name="Schmutz J."/>
            <person name="Reusch T.B.H."/>
            <person name="Van de Peer Y."/>
        </authorList>
    </citation>
    <scope>NUCLEOTIDE SEQUENCE [LARGE SCALE GENOMIC DNA]</scope>
    <source>
        <strain evidence="8">cv. Finnish</strain>
    </source>
</reference>
<evidence type="ECO:0000256" key="4">
    <source>
        <dbReference type="ARBA" id="ARBA00022490"/>
    </source>
</evidence>
<evidence type="ECO:0000256" key="2">
    <source>
        <dbReference type="ARBA" id="ARBA00009695"/>
    </source>
</evidence>
<evidence type="ECO:0000259" key="6">
    <source>
        <dbReference type="Pfam" id="PF02631"/>
    </source>
</evidence>
<sequence length="301" mass="34621">MLRLTTVIQIQNMQSQALTWAKRRFICFVGYVRGGTHVRSNLRSRAASGEIRFASNYHSSDYSGYEYKKPPISEQPYLTNQFTLDKIKYSDFDVKEEIDPKILNDSRIRQNVYNTAIKFLAARAFPASALRHKLIDKKFPVKITDIVINDLQSRGLLNDSHYAESFSHSRWLSLSWGPRKIKRALVQKGISEDDASKAACQMETCLFRTLIPLIEKVFENGVKNMKKMLLMEKEQGQKKEMLSKSIVCHRCNGYFIYRNEVGLSHRHAMSSRGRAEKNKSIPAPEKQVHKIKQADINSTNA</sequence>
<dbReference type="Gene3D" id="1.10.10.10">
    <property type="entry name" value="Winged helix-like DNA-binding domain superfamily/Winged helix DNA-binding domain"/>
    <property type="match status" value="1"/>
</dbReference>
<dbReference type="GO" id="GO:0006282">
    <property type="term" value="P:regulation of DNA repair"/>
    <property type="evidence" value="ECO:0007669"/>
    <property type="project" value="InterPro"/>
</dbReference>
<dbReference type="InterPro" id="IPR053924">
    <property type="entry name" value="RecX_HTH_2nd"/>
</dbReference>
<evidence type="ECO:0000313" key="8">
    <source>
        <dbReference type="Proteomes" id="UP000036987"/>
    </source>
</evidence>
<feature type="domain" description="RecX second three-helical" evidence="6">
    <location>
        <begin position="158"/>
        <end position="198"/>
    </location>
</feature>
<accession>A0A0K9P097</accession>
<keyword evidence="4" id="KW-0963">Cytoplasm</keyword>
<evidence type="ECO:0000313" key="7">
    <source>
        <dbReference type="EMBL" id="KMZ61610.1"/>
    </source>
</evidence>
<dbReference type="InterPro" id="IPR003783">
    <property type="entry name" value="Regulatory_RecX"/>
</dbReference>
<comment type="caution">
    <text evidence="7">The sequence shown here is derived from an EMBL/GenBank/DDBJ whole genome shotgun (WGS) entry which is preliminary data.</text>
</comment>
<dbReference type="Pfam" id="PF02631">
    <property type="entry name" value="RecX_HTH2"/>
    <property type="match status" value="1"/>
</dbReference>
<evidence type="ECO:0000256" key="1">
    <source>
        <dbReference type="ARBA" id="ARBA00004496"/>
    </source>
</evidence>
<name>A0A0K9P097_ZOSMR</name>
<organism evidence="7 8">
    <name type="scientific">Zostera marina</name>
    <name type="common">Eelgrass</name>
    <dbReference type="NCBI Taxonomy" id="29655"/>
    <lineage>
        <taxon>Eukaryota</taxon>
        <taxon>Viridiplantae</taxon>
        <taxon>Streptophyta</taxon>
        <taxon>Embryophyta</taxon>
        <taxon>Tracheophyta</taxon>
        <taxon>Spermatophyta</taxon>
        <taxon>Magnoliopsida</taxon>
        <taxon>Liliopsida</taxon>
        <taxon>Zosteraceae</taxon>
        <taxon>Zostera</taxon>
    </lineage>
</organism>
<dbReference type="AlphaFoldDB" id="A0A0K9P097"/>
<comment type="similarity">
    <text evidence="2">Belongs to the RecX family.</text>
</comment>
<gene>
    <name evidence="7" type="ORF">ZOSMA_50G00240</name>
</gene>
<dbReference type="PANTHER" id="PTHR33602:SF1">
    <property type="entry name" value="REGULATORY PROTEIN RECX FAMILY PROTEIN"/>
    <property type="match status" value="1"/>
</dbReference>
<dbReference type="PANTHER" id="PTHR33602">
    <property type="entry name" value="REGULATORY PROTEIN RECX FAMILY PROTEIN"/>
    <property type="match status" value="1"/>
</dbReference>
<dbReference type="STRING" id="29655.A0A0K9P097"/>
<comment type="subcellular location">
    <subcellularLocation>
        <location evidence="1">Cytoplasm</location>
    </subcellularLocation>
</comment>
<dbReference type="Proteomes" id="UP000036987">
    <property type="component" value="Unassembled WGS sequence"/>
</dbReference>
<keyword evidence="8" id="KW-1185">Reference proteome</keyword>
<dbReference type="OrthoDB" id="779924at2759"/>
<dbReference type="EMBL" id="LFYR01001452">
    <property type="protein sequence ID" value="KMZ61610.1"/>
    <property type="molecule type" value="Genomic_DNA"/>
</dbReference>
<proteinExistence type="inferred from homology"/>